<feature type="transmembrane region" description="Helical" evidence="2">
    <location>
        <begin position="1264"/>
        <end position="1287"/>
    </location>
</feature>
<evidence type="ECO:0000313" key="7">
    <source>
        <dbReference type="Proteomes" id="UP000327044"/>
    </source>
</evidence>
<dbReference type="PANTHER" id="PTHR45749:SF23">
    <property type="entry name" value="ZINC FINGER MYM-TYPE PROTEIN 1-LIKE"/>
    <property type="match status" value="1"/>
</dbReference>
<protein>
    <submittedName>
        <fullName evidence="6">Uncharacterized protein</fullName>
    </submittedName>
</protein>
<evidence type="ECO:0000259" key="5">
    <source>
        <dbReference type="Pfam" id="PF14291"/>
    </source>
</evidence>
<dbReference type="Pfam" id="PF14291">
    <property type="entry name" value="DUF4371"/>
    <property type="match status" value="1"/>
</dbReference>
<dbReference type="PANTHER" id="PTHR45749">
    <property type="match status" value="1"/>
</dbReference>
<evidence type="ECO:0000256" key="2">
    <source>
        <dbReference type="SAM" id="Phobius"/>
    </source>
</evidence>
<keyword evidence="2" id="KW-0472">Membrane</keyword>
<keyword evidence="2" id="KW-0812">Transmembrane</keyword>
<dbReference type="GO" id="GO:0046983">
    <property type="term" value="F:protein dimerization activity"/>
    <property type="evidence" value="ECO:0007669"/>
    <property type="project" value="InterPro"/>
</dbReference>
<gene>
    <name evidence="6" type="ORF">PPYR_07658</name>
</gene>
<dbReference type="Pfam" id="PF13843">
    <property type="entry name" value="DDE_Tnp_1_7"/>
    <property type="match status" value="2"/>
</dbReference>
<feature type="domain" description="PiggyBac transposable element-derived protein" evidence="4">
    <location>
        <begin position="1142"/>
        <end position="1281"/>
    </location>
</feature>
<feature type="domain" description="HAT C-terminal dimerisation" evidence="3">
    <location>
        <begin position="1061"/>
        <end position="1118"/>
    </location>
</feature>
<keyword evidence="7" id="KW-1185">Reference proteome</keyword>
<organism evidence="6 7">
    <name type="scientific">Photinus pyralis</name>
    <name type="common">Common eastern firefly</name>
    <name type="synonym">Lampyris pyralis</name>
    <dbReference type="NCBI Taxonomy" id="7054"/>
    <lineage>
        <taxon>Eukaryota</taxon>
        <taxon>Metazoa</taxon>
        <taxon>Ecdysozoa</taxon>
        <taxon>Arthropoda</taxon>
        <taxon>Hexapoda</taxon>
        <taxon>Insecta</taxon>
        <taxon>Pterygota</taxon>
        <taxon>Neoptera</taxon>
        <taxon>Endopterygota</taxon>
        <taxon>Coleoptera</taxon>
        <taxon>Polyphaga</taxon>
        <taxon>Elateriformia</taxon>
        <taxon>Elateroidea</taxon>
        <taxon>Lampyridae</taxon>
        <taxon>Lampyrinae</taxon>
        <taxon>Photinus</taxon>
    </lineage>
</organism>
<dbReference type="SUPFAM" id="SSF53098">
    <property type="entry name" value="Ribonuclease H-like"/>
    <property type="match status" value="1"/>
</dbReference>
<dbReference type="EMBL" id="VVIM01000005">
    <property type="protein sequence ID" value="KAB0799778.1"/>
    <property type="molecule type" value="Genomic_DNA"/>
</dbReference>
<proteinExistence type="predicted"/>
<dbReference type="InterPro" id="IPR025398">
    <property type="entry name" value="DUF4371"/>
</dbReference>
<evidence type="ECO:0000313" key="6">
    <source>
        <dbReference type="EMBL" id="KAB0799778.1"/>
    </source>
</evidence>
<feature type="domain" description="PiggyBac transposable element-derived protein" evidence="4">
    <location>
        <begin position="135"/>
        <end position="325"/>
    </location>
</feature>
<dbReference type="InterPro" id="IPR029526">
    <property type="entry name" value="PGBD"/>
</dbReference>
<name>A0A5N4ARD5_PHOPY</name>
<accession>A0A5N4ARD5</accession>
<evidence type="ECO:0000256" key="1">
    <source>
        <dbReference type="SAM" id="MobiDB-lite"/>
    </source>
</evidence>
<feature type="region of interest" description="Disordered" evidence="1">
    <location>
        <begin position="31"/>
        <end position="78"/>
    </location>
</feature>
<dbReference type="InterPro" id="IPR008906">
    <property type="entry name" value="HATC_C_dom"/>
</dbReference>
<reference evidence="6 7" key="1">
    <citation type="journal article" date="2018" name="Elife">
        <title>Firefly genomes illuminate parallel origins of bioluminescence in beetles.</title>
        <authorList>
            <person name="Fallon T.R."/>
            <person name="Lower S.E."/>
            <person name="Chang C.H."/>
            <person name="Bessho-Uehara M."/>
            <person name="Martin G.J."/>
            <person name="Bewick A.J."/>
            <person name="Behringer M."/>
            <person name="Debat H.J."/>
            <person name="Wong I."/>
            <person name="Day J.C."/>
            <person name="Suvorov A."/>
            <person name="Silva C.J."/>
            <person name="Stanger-Hall K.F."/>
            <person name="Hall D.W."/>
            <person name="Schmitz R.J."/>
            <person name="Nelson D.R."/>
            <person name="Lewis S.M."/>
            <person name="Shigenobu S."/>
            <person name="Bybee S.M."/>
            <person name="Larracuente A.M."/>
            <person name="Oba Y."/>
            <person name="Weng J.K."/>
        </authorList>
    </citation>
    <scope>NUCLEOTIDE SEQUENCE [LARGE SCALE GENOMIC DNA]</scope>
    <source>
        <strain evidence="6">1611_PpyrPB1</strain>
        <tissue evidence="6">Whole body</tissue>
    </source>
</reference>
<dbReference type="InParanoid" id="A0A5N4ARD5"/>
<keyword evidence="2" id="KW-1133">Transmembrane helix</keyword>
<dbReference type="Pfam" id="PF05699">
    <property type="entry name" value="Dimer_Tnp_hAT"/>
    <property type="match status" value="1"/>
</dbReference>
<evidence type="ECO:0000259" key="4">
    <source>
        <dbReference type="Pfam" id="PF13843"/>
    </source>
</evidence>
<comment type="caution">
    <text evidence="6">The sequence shown here is derived from an EMBL/GenBank/DDBJ whole genome shotgun (WGS) entry which is preliminary data.</text>
</comment>
<dbReference type="Proteomes" id="UP000327044">
    <property type="component" value="Unassembled WGS sequence"/>
</dbReference>
<evidence type="ECO:0000259" key="3">
    <source>
        <dbReference type="Pfam" id="PF05699"/>
    </source>
</evidence>
<feature type="domain" description="DUF4371" evidence="5">
    <location>
        <begin position="550"/>
        <end position="741"/>
    </location>
</feature>
<dbReference type="InterPro" id="IPR012337">
    <property type="entry name" value="RNaseH-like_sf"/>
</dbReference>
<sequence length="1386" mass="158975">MDSLSSAQRMNVDDPRFEEWAALQLNELESDFSGDEDTVAPDFCSDHDSNSEISVSDNSEVESEHLETDASSDEYQPIQKKRKKVRSSYYGKNKFKWSVDPPNPNVRTRKHNIISHLPGIIGPAKQKGTHSTQLSCWELLFTEDILNEVLQCTNEKLLEVREKNVQQNRSEYKDLDLMELRAFMGILMYTSIFKSNHEDLESLFATDGTGRDVFRCTLSLKRCLVILTCLRFDHALDREDRKKTDPTAAISKIFDMFIMNCQACYSIGEYACVDEMLVGFRGRCKFRMYIPNKPRKYGIKIMALNDAKTHYLLNAYIYCGKDSDGVTLSVDEQKFGKPTQSKREERENINAQHRNSLQSFLVHKEVNTADSDTTTERIPITVTEHSQPEIEIIKYDQQTASCSFSNEKGETNANHDNYNLLDISQWPDTLTEDMIQQVLNEKPKDIGDPTNSGILVKDRDRTYIRHLSENNFYRTKPNGTKEKREWLIFSETSGSVYCYICKMFSKKKTQFFSGCSDWKNISAKISEHENSNDHRLAMCIFCKRSRSEGRIDSDILKQVETEQQYWRAVLKRVVITVKFLASQGLAFRGQQENKSNYFRCLEYLAEFDPFIANHLSKYGHRGQGSVSYLSNTTCDEIINIMGDKLRKSFIEEVKTATYFSLIIDSTPDISHVDQLSIVLRYVLPDGQIKERFFGFIDIYSHHSENLEHVVTETLSNWGIDITKCRGQSYDNAANMAGKYSGLQARIKQHSANAEYIPCSSHSLNLVLNTAAESSRTAISYFDFVQNLYVWFSASTQRWNILQNHLRKNACCIQRVSDTRWSARADAVFALYKSYSDIRKALMDISDNQQHKLVARVEAKGLVKKMNLYEIAIMTVLWNKLLQRMNATSKSFQNPEFCLSTTVNLLTSLKSFISSEIRNGFDILETDAARFVEENCIYQDEEKRSRKPKLPFDESAENNTILSGRENFIVNTVNIICDTLMGEIDNRIKAYTEINNRFGLFFNFELSKIEVNSMITKLITIYTDDIDAAVTRDELLQFLAYAKEECLYSPMKMYEHLILFGLKSTFPNVETLLRIYHTIPISNASGERSFSALKRIKTYLRNSVGQERLSNLAILHIESEETGKCNFDDVIDIFAKMKIRKKINITADNWFSSIQLVSELKNRGLTYVGTLRKNKGEIPKEFLPARTKEVGSSLYGFTKDTTIVSFVPKQSKAVLLVSSMHHTAETDNESGKPEIIAFYNTTKGGVGALDEKCTVYSTSRRTRRWPLAIFYAVLNISLVNSFVLFSSFPANISQTRMNFIKCLAKQLVEPHQNRRLLNLRLPRELRMTISRILQKPVPGVIREQLQKQVRCAKCPRSQDRKTKFTCADCRVPICGSCTVGFCTDCTV</sequence>